<keyword evidence="3 5" id="KW-1133">Transmembrane helix</keyword>
<feature type="transmembrane region" description="Helical" evidence="5">
    <location>
        <begin position="102"/>
        <end position="123"/>
    </location>
</feature>
<evidence type="ECO:0000256" key="4">
    <source>
        <dbReference type="ARBA" id="ARBA00023136"/>
    </source>
</evidence>
<dbReference type="RefSeq" id="WP_068590593.1">
    <property type="nucleotide sequence ID" value="NZ_LRXL01000026.1"/>
</dbReference>
<feature type="transmembrane region" description="Helical" evidence="5">
    <location>
        <begin position="7"/>
        <end position="23"/>
    </location>
</feature>
<evidence type="ECO:0000256" key="3">
    <source>
        <dbReference type="ARBA" id="ARBA00022989"/>
    </source>
</evidence>
<dbReference type="OrthoDB" id="1421645at2"/>
<feature type="transmembrane region" description="Helical" evidence="5">
    <location>
        <begin position="383"/>
        <end position="407"/>
    </location>
</feature>
<dbReference type="STRING" id="1763537.ULVI_05680"/>
<feature type="transmembrane region" description="Helical" evidence="5">
    <location>
        <begin position="419"/>
        <end position="438"/>
    </location>
</feature>
<comment type="caution">
    <text evidence="7">The sequence shown here is derived from an EMBL/GenBank/DDBJ whole genome shotgun (WGS) entry which is preliminary data.</text>
</comment>
<keyword evidence="4 5" id="KW-0472">Membrane</keyword>
<reference evidence="7 8" key="1">
    <citation type="submission" date="2016-02" db="EMBL/GenBank/DDBJ databases">
        <title>Ulvibacter sp. LPB0005, isolated from Thais luteostoma.</title>
        <authorList>
            <person name="Shin S.-K."/>
            <person name="Yi H."/>
        </authorList>
    </citation>
    <scope>NUCLEOTIDE SEQUENCE [LARGE SCALE GENOMIC DNA]</scope>
    <source>
        <strain evidence="7 8">LPB0005</strain>
    </source>
</reference>
<protein>
    <recommendedName>
        <fullName evidence="6">O-antigen ligase-related domain-containing protein</fullName>
    </recommendedName>
</protein>
<dbReference type="GO" id="GO:0016020">
    <property type="term" value="C:membrane"/>
    <property type="evidence" value="ECO:0007669"/>
    <property type="project" value="UniProtKB-SubCell"/>
</dbReference>
<organism evidence="7 8">
    <name type="scientific">Cochleicola gelatinilyticus</name>
    <dbReference type="NCBI Taxonomy" id="1763537"/>
    <lineage>
        <taxon>Bacteria</taxon>
        <taxon>Pseudomonadati</taxon>
        <taxon>Bacteroidota</taxon>
        <taxon>Flavobacteriia</taxon>
        <taxon>Flavobacteriales</taxon>
        <taxon>Flavobacteriaceae</taxon>
        <taxon>Cochleicola</taxon>
    </lineage>
</organism>
<evidence type="ECO:0000259" key="6">
    <source>
        <dbReference type="Pfam" id="PF04932"/>
    </source>
</evidence>
<evidence type="ECO:0000256" key="5">
    <source>
        <dbReference type="SAM" id="Phobius"/>
    </source>
</evidence>
<evidence type="ECO:0000313" key="8">
    <source>
        <dbReference type="Proteomes" id="UP000077013"/>
    </source>
</evidence>
<evidence type="ECO:0000256" key="1">
    <source>
        <dbReference type="ARBA" id="ARBA00004141"/>
    </source>
</evidence>
<dbReference type="EMBL" id="LRXL01000026">
    <property type="protein sequence ID" value="OAB80225.1"/>
    <property type="molecule type" value="Genomic_DNA"/>
</dbReference>
<dbReference type="InterPro" id="IPR007016">
    <property type="entry name" value="O-antigen_ligase-rel_domated"/>
</dbReference>
<feature type="transmembrane region" description="Helical" evidence="5">
    <location>
        <begin position="201"/>
        <end position="218"/>
    </location>
</feature>
<dbReference type="PANTHER" id="PTHR37422">
    <property type="entry name" value="TEICHURONIC ACID BIOSYNTHESIS PROTEIN TUAE"/>
    <property type="match status" value="1"/>
</dbReference>
<feature type="domain" description="O-antigen ligase-related" evidence="6">
    <location>
        <begin position="229"/>
        <end position="400"/>
    </location>
</feature>
<evidence type="ECO:0000256" key="2">
    <source>
        <dbReference type="ARBA" id="ARBA00022692"/>
    </source>
</evidence>
<comment type="subcellular location">
    <subcellularLocation>
        <location evidence="1">Membrane</location>
        <topology evidence="1">Multi-pass membrane protein</topology>
    </subcellularLocation>
</comment>
<evidence type="ECO:0000313" key="7">
    <source>
        <dbReference type="EMBL" id="OAB80225.1"/>
    </source>
</evidence>
<feature type="transmembrane region" description="Helical" evidence="5">
    <location>
        <begin position="444"/>
        <end position="459"/>
    </location>
</feature>
<dbReference type="Pfam" id="PF04932">
    <property type="entry name" value="Wzy_C"/>
    <property type="match status" value="1"/>
</dbReference>
<feature type="transmembrane region" description="Helical" evidence="5">
    <location>
        <begin position="43"/>
        <end position="63"/>
    </location>
</feature>
<dbReference type="AlphaFoldDB" id="A0A167J1A6"/>
<feature type="transmembrane region" description="Helical" evidence="5">
    <location>
        <begin position="72"/>
        <end position="96"/>
    </location>
</feature>
<sequence length="481" mass="56265">MLLLKRAYQVFFFIGLFLIPFNSDIPDWLGFLGELSADSSPIFFLIGFLFLFCYQCIIGKLYFPVQSKTYRLFLLFLVAIIITTLINLPSIVEYYYKQTSGIYRFIRQFISVLISGVIFLYLFINVGRDYGIERFVLAVRKTFLYSFYIVFSYGMLEYAIIKLNLTFLTSILDLYGYLPFVEVKFTHYMERLSSITYEPPALGLYLITVSGFIFSYIFTSKKVTRFVPFALLMLLAILSKSRTALVVTILQAIAGVVFAFYKYKSFRNLFNKVLIFGSIALVVLLVFFGKPIYEAGLERIESLNFSKIDTKNNISAISNKSRIGIQLAMLEVFKEKPIFGTGWGQQFYESRHHYPTWATRNNFEFRLFYLNQDLKSFPPGYNLYFRILVETGIFGLFVFLFFLFSIVRTTLIVYKRGKELNFITLILLVNFTGLLLNWFQTDSMRIYGFWLSLAILILYKRHLDLKREDAEDDFSTQKEIE</sequence>
<name>A0A167J1A6_9FLAO</name>
<dbReference type="PANTHER" id="PTHR37422:SF17">
    <property type="entry name" value="O-ANTIGEN LIGASE"/>
    <property type="match status" value="1"/>
</dbReference>
<proteinExistence type="predicted"/>
<keyword evidence="2 5" id="KW-0812">Transmembrane</keyword>
<accession>A0A167J1A6</accession>
<feature type="transmembrane region" description="Helical" evidence="5">
    <location>
        <begin position="230"/>
        <end position="261"/>
    </location>
</feature>
<dbReference type="Proteomes" id="UP000077013">
    <property type="component" value="Unassembled WGS sequence"/>
</dbReference>
<keyword evidence="8" id="KW-1185">Reference proteome</keyword>
<feature type="transmembrane region" description="Helical" evidence="5">
    <location>
        <begin position="273"/>
        <end position="293"/>
    </location>
</feature>
<gene>
    <name evidence="7" type="ORF">ULVI_05680</name>
</gene>
<dbReference type="InterPro" id="IPR051533">
    <property type="entry name" value="WaaL-like"/>
</dbReference>